<evidence type="ECO:0000313" key="2">
    <source>
        <dbReference type="Proteomes" id="UP000321436"/>
    </source>
</evidence>
<sequence length="62" mass="7630">MKYWLRWNTGQKYFDPNEIEGTHLGNFPVTSYRIGFLRYAQKETLQNEYAIVRKMRHFEVEK</sequence>
<dbReference type="AlphaFoldDB" id="A0A512RR05"/>
<accession>A0A512RR05</accession>
<reference evidence="1 2" key="1">
    <citation type="submission" date="2019-07" db="EMBL/GenBank/DDBJ databases">
        <title>Whole genome shotgun sequence of Chitinophaga cymbidii NBRC 109752.</title>
        <authorList>
            <person name="Hosoyama A."/>
            <person name="Uohara A."/>
            <person name="Ohji S."/>
            <person name="Ichikawa N."/>
        </authorList>
    </citation>
    <scope>NUCLEOTIDE SEQUENCE [LARGE SCALE GENOMIC DNA]</scope>
    <source>
        <strain evidence="1 2">NBRC 109752</strain>
    </source>
</reference>
<dbReference type="Proteomes" id="UP000321436">
    <property type="component" value="Unassembled WGS sequence"/>
</dbReference>
<keyword evidence="2" id="KW-1185">Reference proteome</keyword>
<gene>
    <name evidence="1" type="ORF">CCY01nite_43800</name>
</gene>
<dbReference type="EMBL" id="BKAU01000005">
    <property type="protein sequence ID" value="GEP98120.1"/>
    <property type="molecule type" value="Genomic_DNA"/>
</dbReference>
<evidence type="ECO:0000313" key="1">
    <source>
        <dbReference type="EMBL" id="GEP98120.1"/>
    </source>
</evidence>
<comment type="caution">
    <text evidence="1">The sequence shown here is derived from an EMBL/GenBank/DDBJ whole genome shotgun (WGS) entry which is preliminary data.</text>
</comment>
<proteinExistence type="predicted"/>
<organism evidence="1 2">
    <name type="scientific">Chitinophaga cymbidii</name>
    <dbReference type="NCBI Taxonomy" id="1096750"/>
    <lineage>
        <taxon>Bacteria</taxon>
        <taxon>Pseudomonadati</taxon>
        <taxon>Bacteroidota</taxon>
        <taxon>Chitinophagia</taxon>
        <taxon>Chitinophagales</taxon>
        <taxon>Chitinophagaceae</taxon>
        <taxon>Chitinophaga</taxon>
    </lineage>
</organism>
<name>A0A512RR05_9BACT</name>
<protein>
    <submittedName>
        <fullName evidence="1">Uncharacterized protein</fullName>
    </submittedName>
</protein>